<dbReference type="InterPro" id="IPR013762">
    <property type="entry name" value="Integrase-like_cat_sf"/>
</dbReference>
<keyword evidence="2" id="KW-0233">DNA recombination</keyword>
<dbReference type="Pfam" id="PF00589">
    <property type="entry name" value="Phage_integrase"/>
    <property type="match status" value="1"/>
</dbReference>
<dbReference type="GO" id="GO:0015074">
    <property type="term" value="P:DNA integration"/>
    <property type="evidence" value="ECO:0007669"/>
    <property type="project" value="InterPro"/>
</dbReference>
<dbReference type="PANTHER" id="PTHR30349">
    <property type="entry name" value="PHAGE INTEGRASE-RELATED"/>
    <property type="match status" value="1"/>
</dbReference>
<dbReference type="PROSITE" id="PS51898">
    <property type="entry name" value="TYR_RECOMBINASE"/>
    <property type="match status" value="1"/>
</dbReference>
<evidence type="ECO:0000313" key="4">
    <source>
        <dbReference type="EMBL" id="CAJ0892658.1"/>
    </source>
</evidence>
<dbReference type="InterPro" id="IPR011010">
    <property type="entry name" value="DNA_brk_join_enz"/>
</dbReference>
<evidence type="ECO:0000256" key="1">
    <source>
        <dbReference type="ARBA" id="ARBA00023125"/>
    </source>
</evidence>
<name>A0AA48M6N5_9ZZZZ</name>
<gene>
    <name evidence="4" type="ORF">AMST5_04238</name>
</gene>
<dbReference type="InterPro" id="IPR050090">
    <property type="entry name" value="Tyrosine_recombinase_XerCD"/>
</dbReference>
<dbReference type="AlphaFoldDB" id="A0AA48M6N5"/>
<accession>A0AA48M6N5</accession>
<dbReference type="GO" id="GO:0003677">
    <property type="term" value="F:DNA binding"/>
    <property type="evidence" value="ECO:0007669"/>
    <property type="project" value="UniProtKB-KW"/>
</dbReference>
<dbReference type="InterPro" id="IPR010998">
    <property type="entry name" value="Integrase_recombinase_N"/>
</dbReference>
<evidence type="ECO:0000259" key="3">
    <source>
        <dbReference type="PROSITE" id="PS51898"/>
    </source>
</evidence>
<dbReference type="Gene3D" id="1.10.443.10">
    <property type="entry name" value="Intergrase catalytic core"/>
    <property type="match status" value="1"/>
</dbReference>
<evidence type="ECO:0000256" key="2">
    <source>
        <dbReference type="ARBA" id="ARBA00023172"/>
    </source>
</evidence>
<dbReference type="Gene3D" id="1.10.150.130">
    <property type="match status" value="1"/>
</dbReference>
<dbReference type="InterPro" id="IPR002104">
    <property type="entry name" value="Integrase_catalytic"/>
</dbReference>
<feature type="domain" description="Tyr recombinase" evidence="3">
    <location>
        <begin position="70"/>
        <end position="260"/>
    </location>
</feature>
<dbReference type="GO" id="GO:0006310">
    <property type="term" value="P:DNA recombination"/>
    <property type="evidence" value="ECO:0007669"/>
    <property type="project" value="UniProtKB-KW"/>
</dbReference>
<organism evidence="4">
    <name type="scientific">freshwater sediment metagenome</name>
    <dbReference type="NCBI Taxonomy" id="556182"/>
    <lineage>
        <taxon>unclassified sequences</taxon>
        <taxon>metagenomes</taxon>
        <taxon>ecological metagenomes</taxon>
    </lineage>
</organism>
<sequence>MSHENARRISTTDVIKWKDALIAKGLAKKTINDSYLGAIRAIFNFAVNDRLVPTNPADGVRVAARSVAGEKQLAYSDDEVARLLRIARKETNHARRWLPWLAALTGARIGELAQLWGESVEVEVGIPFIHIRNTPDGGRLKNATSERKIPLHAALIRDGFLEFVKAQGKGPLFYQKSSNNPSKRHASKGVANHLAEWVRAQGFNNPRKAPNRALRHWWKTTAARVHIQDSVADAIQGHAGRTVASTYRHFDLKTLADEVAKIPVPGVGAD</sequence>
<dbReference type="SUPFAM" id="SSF56349">
    <property type="entry name" value="DNA breaking-rejoining enzymes"/>
    <property type="match status" value="1"/>
</dbReference>
<dbReference type="EMBL" id="OY288114">
    <property type="protein sequence ID" value="CAJ0892658.1"/>
    <property type="molecule type" value="Genomic_DNA"/>
</dbReference>
<dbReference type="PANTHER" id="PTHR30349:SF88">
    <property type="entry name" value="BLL1584 PROTEIN"/>
    <property type="match status" value="1"/>
</dbReference>
<protein>
    <recommendedName>
        <fullName evidence="3">Tyr recombinase domain-containing protein</fullName>
    </recommendedName>
</protein>
<reference evidence="4" key="1">
    <citation type="submission" date="2023-07" db="EMBL/GenBank/DDBJ databases">
        <authorList>
            <person name="Pelsma A.J. K."/>
        </authorList>
    </citation>
    <scope>NUCLEOTIDE SEQUENCE</scope>
</reference>
<proteinExistence type="predicted"/>
<keyword evidence="1" id="KW-0238">DNA-binding</keyword>